<accession>A0ABU2T938</accession>
<organism evidence="3 4">
    <name type="scientific">Streptomyces mooreae</name>
    <dbReference type="NCBI Taxonomy" id="3075523"/>
    <lineage>
        <taxon>Bacteria</taxon>
        <taxon>Bacillati</taxon>
        <taxon>Actinomycetota</taxon>
        <taxon>Actinomycetes</taxon>
        <taxon>Kitasatosporales</taxon>
        <taxon>Streptomycetaceae</taxon>
        <taxon>Streptomyces</taxon>
    </lineage>
</organism>
<comment type="caution">
    <text evidence="3">The sequence shown here is derived from an EMBL/GenBank/DDBJ whole genome shotgun (WGS) entry which is preliminary data.</text>
</comment>
<dbReference type="RefSeq" id="WP_311624593.1">
    <property type="nucleotide sequence ID" value="NZ_JAVRFE010000020.1"/>
</dbReference>
<protein>
    <submittedName>
        <fullName evidence="3">PepSY domain-containing protein</fullName>
    </submittedName>
</protein>
<dbReference type="Gene3D" id="3.10.450.40">
    <property type="match status" value="2"/>
</dbReference>
<evidence type="ECO:0000256" key="1">
    <source>
        <dbReference type="SAM" id="MobiDB-lite"/>
    </source>
</evidence>
<keyword evidence="4" id="KW-1185">Reference proteome</keyword>
<sequence>MSGVVTRCGRPAGPRAIGLVCAVAAAGALLSGCGSSDKAPQKVADPPRAVPASAPASPSSSLSSDQAQRKALIPKAKVGYQAALKAAVAAVPGSKPIAAELKGSPTTPYWSTAVATSDGTVHDGRVDAVSGKLTQSRTESDDAEDKKHLAGQLSKAKVTAQQAAETATEKTKGTVTTIELGNAENGSDTVAWTVGVVTPADWNQTTYGIDATNRKVLWTHTNNG</sequence>
<feature type="region of interest" description="Disordered" evidence="1">
    <location>
        <begin position="33"/>
        <end position="68"/>
    </location>
</feature>
<evidence type="ECO:0000313" key="3">
    <source>
        <dbReference type="EMBL" id="MDT0457454.1"/>
    </source>
</evidence>
<proteinExistence type="predicted"/>
<dbReference type="Pfam" id="PF03413">
    <property type="entry name" value="PepSY"/>
    <property type="match status" value="1"/>
</dbReference>
<evidence type="ECO:0000259" key="2">
    <source>
        <dbReference type="Pfam" id="PF03413"/>
    </source>
</evidence>
<dbReference type="InterPro" id="IPR025711">
    <property type="entry name" value="PepSY"/>
</dbReference>
<feature type="domain" description="PepSY" evidence="2">
    <location>
        <begin position="157"/>
        <end position="217"/>
    </location>
</feature>
<feature type="compositionally biased region" description="Low complexity" evidence="1">
    <location>
        <begin position="43"/>
        <end position="66"/>
    </location>
</feature>
<gene>
    <name evidence="3" type="ORF">RM550_17200</name>
</gene>
<dbReference type="Proteomes" id="UP001180551">
    <property type="component" value="Unassembled WGS sequence"/>
</dbReference>
<name>A0ABU2T938_9ACTN</name>
<dbReference type="PROSITE" id="PS51257">
    <property type="entry name" value="PROKAR_LIPOPROTEIN"/>
    <property type="match status" value="1"/>
</dbReference>
<dbReference type="EMBL" id="JAVRFE010000020">
    <property type="protein sequence ID" value="MDT0457454.1"/>
    <property type="molecule type" value="Genomic_DNA"/>
</dbReference>
<evidence type="ECO:0000313" key="4">
    <source>
        <dbReference type="Proteomes" id="UP001180551"/>
    </source>
</evidence>
<reference evidence="3" key="1">
    <citation type="submission" date="2024-05" db="EMBL/GenBank/DDBJ databases">
        <title>30 novel species of actinomycetes from the DSMZ collection.</title>
        <authorList>
            <person name="Nouioui I."/>
        </authorList>
    </citation>
    <scope>NUCLEOTIDE SEQUENCE</scope>
    <source>
        <strain evidence="3">DSM 41527</strain>
    </source>
</reference>